<keyword evidence="2" id="KW-1133">Transmembrane helix</keyword>
<dbReference type="AlphaFoldDB" id="A0A8J2FSZ8"/>
<feature type="transmembrane region" description="Helical" evidence="2">
    <location>
        <begin position="117"/>
        <end position="138"/>
    </location>
</feature>
<evidence type="ECO:0000256" key="2">
    <source>
        <dbReference type="SAM" id="Phobius"/>
    </source>
</evidence>
<protein>
    <submittedName>
        <fullName evidence="3">Uncharacterized protein</fullName>
    </submittedName>
</protein>
<sequence length="245" mass="27089">MSFAREPSASRAPGSHWEQTRTSKERETFALADRLASTSCKFPPFLGIRLESKMRERGTQVIPIPVSSDQQLAEKGCVIMPKKIDLQEKRRLKHVLEMEENPQRLPACLCLKKVRRYGLSSFFLLLFVLYVTTGPLMAQDTYSSDDTSKSPHEALSIVLGDPKSGVLQKLTSMGLDALALAIIFLGLFVAVFGRVPTYAPVGVILCGILLLIAASGPAFKSFVQFWQSVWQNAPATLTQFIGPEK</sequence>
<dbReference type="Proteomes" id="UP000663859">
    <property type="component" value="Unassembled WGS sequence"/>
</dbReference>
<comment type="caution">
    <text evidence="3">The sequence shown here is derived from an EMBL/GenBank/DDBJ whole genome shotgun (WGS) entry which is preliminary data.</text>
</comment>
<feature type="transmembrane region" description="Helical" evidence="2">
    <location>
        <begin position="173"/>
        <end position="192"/>
    </location>
</feature>
<keyword evidence="4" id="KW-1185">Reference proteome</keyword>
<proteinExistence type="predicted"/>
<keyword evidence="2" id="KW-0472">Membrane</keyword>
<dbReference type="EMBL" id="CAJNOB010000038">
    <property type="protein sequence ID" value="CAF0701903.1"/>
    <property type="molecule type" value="Genomic_DNA"/>
</dbReference>
<reference evidence="3" key="1">
    <citation type="submission" date="2021-02" db="EMBL/GenBank/DDBJ databases">
        <authorList>
            <person name="Cremers G."/>
            <person name="Picone N."/>
        </authorList>
    </citation>
    <scope>NUCLEOTIDE SEQUENCE</scope>
    <source>
        <strain evidence="3">PQ17</strain>
    </source>
</reference>
<gene>
    <name evidence="3" type="ORF">MPNT_430013</name>
</gene>
<evidence type="ECO:0000256" key="1">
    <source>
        <dbReference type="SAM" id="MobiDB-lite"/>
    </source>
</evidence>
<name>A0A8J2FSZ8_9BACT</name>
<keyword evidence="2" id="KW-0812">Transmembrane</keyword>
<organism evidence="3 4">
    <name type="scientific">Candidatus Methylacidithermus pantelleriae</name>
    <dbReference type="NCBI Taxonomy" id="2744239"/>
    <lineage>
        <taxon>Bacteria</taxon>
        <taxon>Pseudomonadati</taxon>
        <taxon>Verrucomicrobiota</taxon>
        <taxon>Methylacidiphilae</taxon>
        <taxon>Methylacidiphilales</taxon>
        <taxon>Methylacidiphilaceae</taxon>
        <taxon>Candidatus Methylacidithermus</taxon>
    </lineage>
</organism>
<feature type="region of interest" description="Disordered" evidence="1">
    <location>
        <begin position="1"/>
        <end position="23"/>
    </location>
</feature>
<feature type="transmembrane region" description="Helical" evidence="2">
    <location>
        <begin position="198"/>
        <end position="219"/>
    </location>
</feature>
<evidence type="ECO:0000313" key="4">
    <source>
        <dbReference type="Proteomes" id="UP000663859"/>
    </source>
</evidence>
<accession>A0A8J2FSZ8</accession>
<evidence type="ECO:0000313" key="3">
    <source>
        <dbReference type="EMBL" id="CAF0701903.1"/>
    </source>
</evidence>